<dbReference type="Proteomes" id="UP000266841">
    <property type="component" value="Unassembled WGS sequence"/>
</dbReference>
<name>K0TRN0_THAOC</name>
<evidence type="ECO:0000256" key="1">
    <source>
        <dbReference type="SAM" id="Coils"/>
    </source>
</evidence>
<accession>K0TRN0</accession>
<keyword evidence="1" id="KW-0175">Coiled coil</keyword>
<organism evidence="2 3">
    <name type="scientific">Thalassiosira oceanica</name>
    <name type="common">Marine diatom</name>
    <dbReference type="NCBI Taxonomy" id="159749"/>
    <lineage>
        <taxon>Eukaryota</taxon>
        <taxon>Sar</taxon>
        <taxon>Stramenopiles</taxon>
        <taxon>Ochrophyta</taxon>
        <taxon>Bacillariophyta</taxon>
        <taxon>Coscinodiscophyceae</taxon>
        <taxon>Thalassiosirophycidae</taxon>
        <taxon>Thalassiosirales</taxon>
        <taxon>Thalassiosiraceae</taxon>
        <taxon>Thalassiosira</taxon>
    </lineage>
</organism>
<evidence type="ECO:0000313" key="3">
    <source>
        <dbReference type="Proteomes" id="UP000266841"/>
    </source>
</evidence>
<sequence>MILRDPWYLIQKWKERKTKLKTKLDDLQREYNETTNLLPNLPGVKVYDGSLIDILQQNPTVGGLELIDEKLPLRDEIIGDMQLCQEKGDEKLNVAQGLDLVKSWLEDVSPGAGNADSDGRESVKNLSLAFPYLFECLLEMVENGAICPLKEAEDIVRGTGYCLEDVCNIHNNKTARSRWGEEKTERLKMLIEIVYGLLLRLSGGDPLTGEHIKRGHRALSHFVFDHLTNAVQKDYSIKHHYVTSAILAASRGLHQEVLEYLTELLYRGNQDQGMPQQKQPNVSRLICDLEAIQAINGMYANQGMNALPIDPRILELLIWKHLGILWRDVCYYSFKELSKDIAHFPRKLNSIVIRALCFFQKNYTAGDPPFRAQAAILNVNNIELHHVGRKDPNYHEYSIDWTLRERRDEMVKGDQVALTRGAHLEITNREALTKKGHSVSFTQEQMLFAKLRECIGLIR</sequence>
<dbReference type="AlphaFoldDB" id="K0TRN0"/>
<feature type="coiled-coil region" evidence="1">
    <location>
        <begin position="10"/>
        <end position="37"/>
    </location>
</feature>
<keyword evidence="3" id="KW-1185">Reference proteome</keyword>
<proteinExistence type="predicted"/>
<comment type="caution">
    <text evidence="2">The sequence shown here is derived from an EMBL/GenBank/DDBJ whole genome shotgun (WGS) entry which is preliminary data.</text>
</comment>
<protein>
    <submittedName>
        <fullName evidence="2">Uncharacterized protein</fullName>
    </submittedName>
</protein>
<dbReference type="EMBL" id="AGNL01000043">
    <property type="protein sequence ID" value="EJK78082.1"/>
    <property type="molecule type" value="Genomic_DNA"/>
</dbReference>
<reference evidence="2 3" key="1">
    <citation type="journal article" date="2012" name="Genome Biol.">
        <title>Genome and low-iron response of an oceanic diatom adapted to chronic iron limitation.</title>
        <authorList>
            <person name="Lommer M."/>
            <person name="Specht M."/>
            <person name="Roy A.S."/>
            <person name="Kraemer L."/>
            <person name="Andreson R."/>
            <person name="Gutowska M.A."/>
            <person name="Wolf J."/>
            <person name="Bergner S.V."/>
            <person name="Schilhabel M.B."/>
            <person name="Klostermeier U.C."/>
            <person name="Beiko R.G."/>
            <person name="Rosenstiel P."/>
            <person name="Hippler M."/>
            <person name="Laroche J."/>
        </authorList>
    </citation>
    <scope>NUCLEOTIDE SEQUENCE [LARGE SCALE GENOMIC DNA]</scope>
    <source>
        <strain evidence="2 3">CCMP1005</strain>
    </source>
</reference>
<gene>
    <name evidence="2" type="ORF">THAOC_00039</name>
</gene>
<evidence type="ECO:0000313" key="2">
    <source>
        <dbReference type="EMBL" id="EJK78082.1"/>
    </source>
</evidence>